<reference evidence="1" key="1">
    <citation type="submission" date="2021-05" db="EMBL/GenBank/DDBJ databases">
        <title>Molecular characterization for Shewanella algae harboring chromosomal blaOXA-55-like strains isolated from clinical and environment sample.</title>
        <authorList>
            <person name="Ohama Y."/>
            <person name="Aoki K."/>
            <person name="Harada S."/>
            <person name="Moriya K."/>
            <person name="Ishii Y."/>
            <person name="Tateda K."/>
        </authorList>
    </citation>
    <scope>NUCLEOTIDE SEQUENCE</scope>
    <source>
        <strain evidence="1">JCM 11563</strain>
    </source>
</reference>
<organism evidence="1 2">
    <name type="scientific">Shewanella sairae</name>
    <dbReference type="NCBI Taxonomy" id="190310"/>
    <lineage>
        <taxon>Bacteria</taxon>
        <taxon>Pseudomonadati</taxon>
        <taxon>Pseudomonadota</taxon>
        <taxon>Gammaproteobacteria</taxon>
        <taxon>Alteromonadales</taxon>
        <taxon>Shewanellaceae</taxon>
        <taxon>Shewanella</taxon>
    </lineage>
</organism>
<protein>
    <submittedName>
        <fullName evidence="1">Uncharacterized protein</fullName>
    </submittedName>
</protein>
<name>A0ABQ4PR22_9GAMM</name>
<dbReference type="EMBL" id="BPEY01000125">
    <property type="protein sequence ID" value="GIU51660.1"/>
    <property type="molecule type" value="Genomic_DNA"/>
</dbReference>
<comment type="caution">
    <text evidence="1">The sequence shown here is derived from an EMBL/GenBank/DDBJ whole genome shotgun (WGS) entry which is preliminary data.</text>
</comment>
<accession>A0ABQ4PR22</accession>
<sequence length="59" mass="6663">MSDDYCPARKTFRLLDDGQYVDGQYVDGYDVIDDHMTCIGNMAFTLACSLTIKLGYKTL</sequence>
<dbReference type="Proteomes" id="UP000887104">
    <property type="component" value="Unassembled WGS sequence"/>
</dbReference>
<evidence type="ECO:0000313" key="2">
    <source>
        <dbReference type="Proteomes" id="UP000887104"/>
    </source>
</evidence>
<evidence type="ECO:0000313" key="1">
    <source>
        <dbReference type="EMBL" id="GIU51660.1"/>
    </source>
</evidence>
<keyword evidence="2" id="KW-1185">Reference proteome</keyword>
<gene>
    <name evidence="1" type="ORF">TUM4438_42070</name>
</gene>
<proteinExistence type="predicted"/>